<evidence type="ECO:0000256" key="3">
    <source>
        <dbReference type="ARBA" id="ARBA00022485"/>
    </source>
</evidence>
<keyword evidence="9 11" id="KW-1015">Disulfide bond</keyword>
<evidence type="ECO:0000256" key="8">
    <source>
        <dbReference type="ARBA" id="ARBA00023125"/>
    </source>
</evidence>
<evidence type="ECO:0000313" key="14">
    <source>
        <dbReference type="EMBL" id="MER6615451.1"/>
    </source>
</evidence>
<comment type="subcellular location">
    <subcellularLocation>
        <location evidence="1 11">Cytoplasm</location>
    </subcellularLocation>
</comment>
<sequence>MDDWRDKAACRDEDPDLFFPIGTSGPALLQEAEAKAVCDRCTVREPCLRWAMETGQDLGVWGGTSETERRKLKRRAARRSR</sequence>
<keyword evidence="8 11" id="KW-0238">DNA-binding</keyword>
<keyword evidence="5 11" id="KW-0408">Iron</keyword>
<comment type="PTM">
    <text evidence="11">Upon Fe-S cluster removal intramolecular disulfide bonds are formed.</text>
</comment>
<feature type="region of interest" description="Disordered" evidence="12">
    <location>
        <begin position="62"/>
        <end position="81"/>
    </location>
</feature>
<evidence type="ECO:0000256" key="1">
    <source>
        <dbReference type="ARBA" id="ARBA00004496"/>
    </source>
</evidence>
<dbReference type="InterPro" id="IPR003482">
    <property type="entry name" value="Whib"/>
</dbReference>
<dbReference type="PROSITE" id="PS51674">
    <property type="entry name" value="4FE4S_WBL"/>
    <property type="match status" value="1"/>
</dbReference>
<keyword evidence="6 11" id="KW-0411">Iron-sulfur</keyword>
<gene>
    <name evidence="11" type="primary">whiB</name>
    <name evidence="14" type="ORF">ABT276_19230</name>
</gene>
<comment type="PTM">
    <text evidence="11">The Fe-S cluster can be nitrosylated by nitric oxide (NO).</text>
</comment>
<evidence type="ECO:0000259" key="13">
    <source>
        <dbReference type="PROSITE" id="PS51674"/>
    </source>
</evidence>
<evidence type="ECO:0000256" key="12">
    <source>
        <dbReference type="SAM" id="MobiDB-lite"/>
    </source>
</evidence>
<dbReference type="EMBL" id="JBEPBX010000016">
    <property type="protein sequence ID" value="MER6615451.1"/>
    <property type="molecule type" value="Genomic_DNA"/>
</dbReference>
<protein>
    <recommendedName>
        <fullName evidence="11">Transcriptional regulator WhiB</fullName>
    </recommendedName>
</protein>
<dbReference type="Pfam" id="PF02467">
    <property type="entry name" value="Whib"/>
    <property type="match status" value="1"/>
</dbReference>
<proteinExistence type="inferred from homology"/>
<evidence type="ECO:0000256" key="9">
    <source>
        <dbReference type="ARBA" id="ARBA00023157"/>
    </source>
</evidence>
<evidence type="ECO:0000256" key="4">
    <source>
        <dbReference type="ARBA" id="ARBA00022723"/>
    </source>
</evidence>
<evidence type="ECO:0000256" key="2">
    <source>
        <dbReference type="ARBA" id="ARBA00006597"/>
    </source>
</evidence>
<keyword evidence="15" id="KW-1185">Reference proteome</keyword>
<dbReference type="InterPro" id="IPR034768">
    <property type="entry name" value="4FE4S_WBL"/>
</dbReference>
<evidence type="ECO:0000256" key="7">
    <source>
        <dbReference type="ARBA" id="ARBA00023015"/>
    </source>
</evidence>
<keyword evidence="4 11" id="KW-0479">Metal-binding</keyword>
<keyword evidence="10 11" id="KW-0804">Transcription</keyword>
<evidence type="ECO:0000256" key="6">
    <source>
        <dbReference type="ARBA" id="ARBA00023014"/>
    </source>
</evidence>
<keyword evidence="3 11" id="KW-0004">4Fe-4S</keyword>
<comment type="function">
    <text evidence="11">Acts as a transcriptional regulator. Probably redox-responsive. The apo- but not holo-form probably binds DNA.</text>
</comment>
<feature type="domain" description="4Fe-4S Wbl-type" evidence="13">
    <location>
        <begin position="9"/>
        <end position="71"/>
    </location>
</feature>
<dbReference type="RefSeq" id="WP_351977022.1">
    <property type="nucleotide sequence ID" value="NZ_JBEPBX010000016.1"/>
</dbReference>
<dbReference type="HAMAP" id="MF_01479">
    <property type="entry name" value="WhiB"/>
    <property type="match status" value="1"/>
</dbReference>
<evidence type="ECO:0000256" key="10">
    <source>
        <dbReference type="ARBA" id="ARBA00023163"/>
    </source>
</evidence>
<feature type="binding site" evidence="11">
    <location>
        <position position="47"/>
    </location>
    <ligand>
        <name>[4Fe-4S] cluster</name>
        <dbReference type="ChEBI" id="CHEBI:49883"/>
    </ligand>
</feature>
<feature type="compositionally biased region" description="Basic residues" evidence="12">
    <location>
        <begin position="70"/>
        <end position="81"/>
    </location>
</feature>
<reference evidence="14 15" key="1">
    <citation type="submission" date="2024-06" db="EMBL/GenBank/DDBJ databases">
        <title>The Natural Products Discovery Center: Release of the First 8490 Sequenced Strains for Exploring Actinobacteria Biosynthetic Diversity.</title>
        <authorList>
            <person name="Kalkreuter E."/>
            <person name="Kautsar S.A."/>
            <person name="Yang D."/>
            <person name="Bader C.D."/>
            <person name="Teijaro C.N."/>
            <person name="Fluegel L."/>
            <person name="Davis C.M."/>
            <person name="Simpson J.R."/>
            <person name="Lauterbach L."/>
            <person name="Steele A.D."/>
            <person name="Gui C."/>
            <person name="Meng S."/>
            <person name="Li G."/>
            <person name="Viehrig K."/>
            <person name="Ye F."/>
            <person name="Su P."/>
            <person name="Kiefer A.F."/>
            <person name="Nichols A."/>
            <person name="Cepeda A.J."/>
            <person name="Yan W."/>
            <person name="Fan B."/>
            <person name="Jiang Y."/>
            <person name="Adhikari A."/>
            <person name="Zheng C.-J."/>
            <person name="Schuster L."/>
            <person name="Cowan T.M."/>
            <person name="Smanski M.J."/>
            <person name="Chevrette M.G."/>
            <person name="De Carvalho L.P.S."/>
            <person name="Shen B."/>
        </authorList>
    </citation>
    <scope>NUCLEOTIDE SEQUENCE [LARGE SCALE GENOMIC DNA]</scope>
    <source>
        <strain evidence="14 15">NPDC000837</strain>
    </source>
</reference>
<dbReference type="PANTHER" id="PTHR38839:SF6">
    <property type="entry name" value="TRANSCRIPTIONAL REGULATOR WHIB1"/>
    <property type="match status" value="1"/>
</dbReference>
<comment type="similarity">
    <text evidence="2 11">Belongs to the WhiB family.</text>
</comment>
<feature type="binding site" evidence="11">
    <location>
        <position position="41"/>
    </location>
    <ligand>
        <name>[4Fe-4S] cluster</name>
        <dbReference type="ChEBI" id="CHEBI:49883"/>
    </ligand>
</feature>
<comment type="caution">
    <text evidence="14">The sequence shown here is derived from an EMBL/GenBank/DDBJ whole genome shotgun (WGS) entry which is preliminary data.</text>
</comment>
<dbReference type="PANTHER" id="PTHR38839">
    <property type="entry name" value="TRANSCRIPTIONAL REGULATOR WHID-RELATED"/>
    <property type="match status" value="1"/>
</dbReference>
<name>A0ABV1UXF5_9ACTN</name>
<organism evidence="14 15">
    <name type="scientific">Streptomyces xantholiticus</name>
    <dbReference type="NCBI Taxonomy" id="68285"/>
    <lineage>
        <taxon>Bacteria</taxon>
        <taxon>Bacillati</taxon>
        <taxon>Actinomycetota</taxon>
        <taxon>Actinomycetes</taxon>
        <taxon>Kitasatosporales</taxon>
        <taxon>Streptomycetaceae</taxon>
        <taxon>Streptomyces</taxon>
    </lineage>
</organism>
<evidence type="ECO:0000313" key="15">
    <source>
        <dbReference type="Proteomes" id="UP001445472"/>
    </source>
</evidence>
<feature type="binding site" evidence="11">
    <location>
        <position position="38"/>
    </location>
    <ligand>
        <name>[4Fe-4S] cluster</name>
        <dbReference type="ChEBI" id="CHEBI:49883"/>
    </ligand>
</feature>
<dbReference type="Proteomes" id="UP001445472">
    <property type="component" value="Unassembled WGS sequence"/>
</dbReference>
<feature type="binding site" evidence="11">
    <location>
        <position position="10"/>
    </location>
    <ligand>
        <name>[4Fe-4S] cluster</name>
        <dbReference type="ChEBI" id="CHEBI:49883"/>
    </ligand>
</feature>
<keyword evidence="11" id="KW-0963">Cytoplasm</keyword>
<comment type="cofactor">
    <cofactor evidence="11">
        <name>[4Fe-4S] cluster</name>
        <dbReference type="ChEBI" id="CHEBI:49883"/>
    </cofactor>
    <text evidence="11">Binds 1 [4Fe-4S] cluster per subunit. Following nitrosylation of the [4Fe-4S] cluster binds 1 [4Fe-8(NO)] cluster per subunit.</text>
</comment>
<evidence type="ECO:0000256" key="11">
    <source>
        <dbReference type="HAMAP-Rule" id="MF_01479"/>
    </source>
</evidence>
<evidence type="ECO:0000256" key="5">
    <source>
        <dbReference type="ARBA" id="ARBA00023004"/>
    </source>
</evidence>
<accession>A0ABV1UXF5</accession>
<keyword evidence="7 11" id="KW-0805">Transcription regulation</keyword>